<feature type="signal peptide" evidence="2">
    <location>
        <begin position="1"/>
        <end position="23"/>
    </location>
</feature>
<feature type="compositionally biased region" description="Polar residues" evidence="1">
    <location>
        <begin position="22"/>
        <end position="35"/>
    </location>
</feature>
<evidence type="ECO:0000256" key="2">
    <source>
        <dbReference type="SAM" id="SignalP"/>
    </source>
</evidence>
<evidence type="ECO:0000256" key="1">
    <source>
        <dbReference type="SAM" id="MobiDB-lite"/>
    </source>
</evidence>
<feature type="chain" id="PRO_5045713211" evidence="2">
    <location>
        <begin position="24"/>
        <end position="52"/>
    </location>
</feature>
<gene>
    <name evidence="3" type="ORF">GCM10007362_46980</name>
</gene>
<keyword evidence="4" id="KW-1185">Reference proteome</keyword>
<dbReference type="Proteomes" id="UP000605427">
    <property type="component" value="Unassembled WGS sequence"/>
</dbReference>
<evidence type="ECO:0000313" key="4">
    <source>
        <dbReference type="Proteomes" id="UP000605427"/>
    </source>
</evidence>
<keyword evidence="2" id="KW-0732">Signal</keyword>
<evidence type="ECO:0000313" key="3">
    <source>
        <dbReference type="EMBL" id="GGH86666.1"/>
    </source>
</evidence>
<dbReference type="EMBL" id="BMDD01000007">
    <property type="protein sequence ID" value="GGH86666.1"/>
    <property type="molecule type" value="Genomic_DNA"/>
</dbReference>
<reference evidence="4" key="1">
    <citation type="journal article" date="2019" name="Int. J. Syst. Evol. Microbiol.">
        <title>The Global Catalogue of Microorganisms (GCM) 10K type strain sequencing project: providing services to taxonomists for standard genome sequencing and annotation.</title>
        <authorList>
            <consortium name="The Broad Institute Genomics Platform"/>
            <consortium name="The Broad Institute Genome Sequencing Center for Infectious Disease"/>
            <person name="Wu L."/>
            <person name="Ma J."/>
        </authorList>
    </citation>
    <scope>NUCLEOTIDE SEQUENCE [LARGE SCALE GENOMIC DNA]</scope>
    <source>
        <strain evidence="4">CCM 8702</strain>
    </source>
</reference>
<organism evidence="3 4">
    <name type="scientific">Saccharibacillus endophyticus</name>
    <dbReference type="NCBI Taxonomy" id="2060666"/>
    <lineage>
        <taxon>Bacteria</taxon>
        <taxon>Bacillati</taxon>
        <taxon>Bacillota</taxon>
        <taxon>Bacilli</taxon>
        <taxon>Bacillales</taxon>
        <taxon>Paenibacillaceae</taxon>
        <taxon>Saccharibacillus</taxon>
    </lineage>
</organism>
<name>A0ABQ2A957_9BACL</name>
<accession>A0ABQ2A957</accession>
<protein>
    <submittedName>
        <fullName evidence="3">Uncharacterized protein</fullName>
    </submittedName>
</protein>
<proteinExistence type="predicted"/>
<sequence>MRKYVKVLALSFIVLVSVLGSTSAPVSGSSETASNGSGGAPTIQLFSNGSGG</sequence>
<feature type="region of interest" description="Disordered" evidence="1">
    <location>
        <begin position="22"/>
        <end position="52"/>
    </location>
</feature>
<comment type="caution">
    <text evidence="3">The sequence shown here is derived from an EMBL/GenBank/DDBJ whole genome shotgun (WGS) entry which is preliminary data.</text>
</comment>